<evidence type="ECO:0000256" key="1">
    <source>
        <dbReference type="SAM" id="Coils"/>
    </source>
</evidence>
<reference evidence="4" key="1">
    <citation type="journal article" date="2023" name="G3 (Bethesda)">
        <title>Whole genome assembly and annotation of the endangered Caribbean coral Acropora cervicornis.</title>
        <authorList>
            <person name="Selwyn J.D."/>
            <person name="Vollmer S.V."/>
        </authorList>
    </citation>
    <scope>NUCLEOTIDE SEQUENCE</scope>
    <source>
        <strain evidence="4">K2</strain>
    </source>
</reference>
<reference evidence="4" key="2">
    <citation type="journal article" date="2023" name="Science">
        <title>Genomic signatures of disease resistance in endangered staghorn corals.</title>
        <authorList>
            <person name="Vollmer S.V."/>
            <person name="Selwyn J.D."/>
            <person name="Despard B.A."/>
            <person name="Roesel C.L."/>
        </authorList>
    </citation>
    <scope>NUCLEOTIDE SEQUENCE</scope>
    <source>
        <strain evidence="4">K2</strain>
    </source>
</reference>
<dbReference type="PANTHER" id="PTHR22744:SF17">
    <property type="entry name" value="BTB DOMAIN-CONTAINING PROTEIN"/>
    <property type="match status" value="1"/>
</dbReference>
<sequence length="365" mass="42907">MIGVNFVTLCHIFTMSRSPYRESLLRLQEKGTPNHLDFCINMDAFSTQKREDRRTRKICHRRYYLQRRNRFIYIILKRQTDDEEAQAARTFKGDKMISQGPTRGKTKGSQPDFSVPWHLSDVVLVVEDKKFYVHKGTLSMWSPVFEKMFLSEFKEKTASEIPLPGKKAAEIKEMLLVIYPTSKVVSEENCYYLLSLAREYQMEQLTERCERYLLQREKTPHQAVDFLVLANEFLMEELCKQCVEIAKHISITELRRHEKYTLVAPENGRQLAERRVELLENKVLAGEQKVNAVRKEVKDACEWALREIARSLYRKKYPEGRLCPRALSDCVKLLEETAVESSEINVILQLLQQRLRGIYEPFRTV</sequence>
<feature type="region of interest" description="Disordered" evidence="2">
    <location>
        <begin position="91"/>
        <end position="111"/>
    </location>
</feature>
<comment type="caution">
    <text evidence="4">The sequence shown here is derived from an EMBL/GenBank/DDBJ whole genome shotgun (WGS) entry which is preliminary data.</text>
</comment>
<dbReference type="AlphaFoldDB" id="A0AAD9Q789"/>
<dbReference type="PANTHER" id="PTHR22744">
    <property type="entry name" value="HELIX LOOP HELIX PROTEIN 21-RELATED"/>
    <property type="match status" value="1"/>
</dbReference>
<dbReference type="SMART" id="SM00225">
    <property type="entry name" value="BTB"/>
    <property type="match status" value="1"/>
</dbReference>
<evidence type="ECO:0000256" key="2">
    <source>
        <dbReference type="SAM" id="MobiDB-lite"/>
    </source>
</evidence>
<evidence type="ECO:0000313" key="5">
    <source>
        <dbReference type="Proteomes" id="UP001249851"/>
    </source>
</evidence>
<dbReference type="CDD" id="cd18186">
    <property type="entry name" value="BTB_POZ_ZBTB_KLHL-like"/>
    <property type="match status" value="1"/>
</dbReference>
<name>A0AAD9Q789_ACRCE</name>
<dbReference type="Proteomes" id="UP001249851">
    <property type="component" value="Unassembled WGS sequence"/>
</dbReference>
<dbReference type="Pfam" id="PF00651">
    <property type="entry name" value="BTB"/>
    <property type="match status" value="1"/>
</dbReference>
<feature type="domain" description="BTB" evidence="3">
    <location>
        <begin position="120"/>
        <end position="187"/>
    </location>
</feature>
<organism evidence="4 5">
    <name type="scientific">Acropora cervicornis</name>
    <name type="common">Staghorn coral</name>
    <dbReference type="NCBI Taxonomy" id="6130"/>
    <lineage>
        <taxon>Eukaryota</taxon>
        <taxon>Metazoa</taxon>
        <taxon>Cnidaria</taxon>
        <taxon>Anthozoa</taxon>
        <taxon>Hexacorallia</taxon>
        <taxon>Scleractinia</taxon>
        <taxon>Astrocoeniina</taxon>
        <taxon>Acroporidae</taxon>
        <taxon>Acropora</taxon>
    </lineage>
</organism>
<dbReference type="Gene3D" id="3.30.710.10">
    <property type="entry name" value="Potassium Channel Kv1.1, Chain A"/>
    <property type="match status" value="1"/>
</dbReference>
<evidence type="ECO:0000259" key="3">
    <source>
        <dbReference type="PROSITE" id="PS50097"/>
    </source>
</evidence>
<dbReference type="PROSITE" id="PS50097">
    <property type="entry name" value="BTB"/>
    <property type="match status" value="1"/>
</dbReference>
<dbReference type="InterPro" id="IPR011333">
    <property type="entry name" value="SKP1/BTB/POZ_sf"/>
</dbReference>
<dbReference type="CDD" id="cd14733">
    <property type="entry name" value="BACK"/>
    <property type="match status" value="1"/>
</dbReference>
<accession>A0AAD9Q789</accession>
<proteinExistence type="predicted"/>
<keyword evidence="5" id="KW-1185">Reference proteome</keyword>
<dbReference type="EMBL" id="JARQWQ010000060">
    <property type="protein sequence ID" value="KAK2555864.1"/>
    <property type="molecule type" value="Genomic_DNA"/>
</dbReference>
<feature type="coiled-coil region" evidence="1">
    <location>
        <begin position="269"/>
        <end position="296"/>
    </location>
</feature>
<dbReference type="InterPro" id="IPR000210">
    <property type="entry name" value="BTB/POZ_dom"/>
</dbReference>
<evidence type="ECO:0000313" key="4">
    <source>
        <dbReference type="EMBL" id="KAK2555864.1"/>
    </source>
</evidence>
<protein>
    <submittedName>
        <fullName evidence="4">BTB and MATH domain-containing protein 36</fullName>
    </submittedName>
</protein>
<gene>
    <name evidence="4" type="ORF">P5673_022515</name>
</gene>
<keyword evidence="1" id="KW-0175">Coiled coil</keyword>
<dbReference type="SUPFAM" id="SSF54695">
    <property type="entry name" value="POZ domain"/>
    <property type="match status" value="1"/>
</dbReference>